<reference evidence="2" key="1">
    <citation type="submission" date="2001-07" db="EMBL/GenBank/DDBJ databases">
        <authorList>
            <person name="Buell R."/>
        </authorList>
    </citation>
    <scope>NUCLEOTIDE SEQUENCE</scope>
</reference>
<accession>A0A5S6RA00</accession>
<dbReference type="PANTHER" id="PTHR37984">
    <property type="entry name" value="PROTEIN CBG26694"/>
    <property type="match status" value="1"/>
</dbReference>
<dbReference type="InterPro" id="IPR056924">
    <property type="entry name" value="SH3_Tf2-1"/>
</dbReference>
<organism evidence="2 4">
    <name type="scientific">Oryza sativa subsp. japonica</name>
    <name type="common">Rice</name>
    <dbReference type="NCBI Taxonomy" id="39947"/>
    <lineage>
        <taxon>Eukaryota</taxon>
        <taxon>Viridiplantae</taxon>
        <taxon>Streptophyta</taxon>
        <taxon>Embryophyta</taxon>
        <taxon>Tracheophyta</taxon>
        <taxon>Spermatophyta</taxon>
        <taxon>Magnoliopsida</taxon>
        <taxon>Liliopsida</taxon>
        <taxon>Poales</taxon>
        <taxon>Poaceae</taxon>
        <taxon>BOP clade</taxon>
        <taxon>Oryzoideae</taxon>
        <taxon>Oryzeae</taxon>
        <taxon>Oryzinae</taxon>
        <taxon>Oryza</taxon>
        <taxon>Oryza sativa</taxon>
    </lineage>
</organism>
<gene>
    <name evidence="2" type="primary">OJ1111_B11.4</name>
    <name evidence="3" type="ORF">OSJNBa0010E04.26</name>
</gene>
<reference evidence="4" key="5">
    <citation type="journal article" date="2008" name="Nucleic Acids Res.">
        <title>The rice annotation project database (RAP-DB): 2008 update.</title>
        <authorList>
            <consortium name="The rice annotation project (RAP)"/>
        </authorList>
    </citation>
    <scope>GENOME REANNOTATION</scope>
    <source>
        <strain evidence="4">cv. Nipponbare</strain>
    </source>
</reference>
<evidence type="ECO:0000313" key="4">
    <source>
        <dbReference type="Proteomes" id="UP000000763"/>
    </source>
</evidence>
<dbReference type="AlphaFoldDB" id="A0A5S6RA00"/>
<reference evidence="4" key="2">
    <citation type="journal article" date="2005" name="Nature">
        <title>The map-based sequence of the rice genome.</title>
        <authorList>
            <consortium name="International rice genome sequencing project (IRGSP)"/>
            <person name="Matsumoto T."/>
            <person name="Wu J."/>
            <person name="Kanamori H."/>
            <person name="Katayose Y."/>
            <person name="Fujisawa M."/>
            <person name="Namiki N."/>
            <person name="Mizuno H."/>
            <person name="Yamamoto K."/>
            <person name="Antonio B.A."/>
            <person name="Baba T."/>
            <person name="Sakata K."/>
            <person name="Nagamura Y."/>
            <person name="Aoki H."/>
            <person name="Arikawa K."/>
            <person name="Arita K."/>
            <person name="Bito T."/>
            <person name="Chiden Y."/>
            <person name="Fujitsuka N."/>
            <person name="Fukunaka R."/>
            <person name="Hamada M."/>
            <person name="Harada C."/>
            <person name="Hayashi A."/>
            <person name="Hijishita S."/>
            <person name="Honda M."/>
            <person name="Hosokawa S."/>
            <person name="Ichikawa Y."/>
            <person name="Idonuma A."/>
            <person name="Iijima M."/>
            <person name="Ikeda M."/>
            <person name="Ikeno M."/>
            <person name="Ito K."/>
            <person name="Ito S."/>
            <person name="Ito T."/>
            <person name="Ito Y."/>
            <person name="Ito Y."/>
            <person name="Iwabuchi A."/>
            <person name="Kamiya K."/>
            <person name="Karasawa W."/>
            <person name="Kurita K."/>
            <person name="Katagiri S."/>
            <person name="Kikuta A."/>
            <person name="Kobayashi H."/>
            <person name="Kobayashi N."/>
            <person name="Machita K."/>
            <person name="Maehara T."/>
            <person name="Masukawa M."/>
            <person name="Mizubayashi T."/>
            <person name="Mukai Y."/>
            <person name="Nagasaki H."/>
            <person name="Nagata Y."/>
            <person name="Naito S."/>
            <person name="Nakashima M."/>
            <person name="Nakama Y."/>
            <person name="Nakamichi Y."/>
            <person name="Nakamura M."/>
            <person name="Meguro A."/>
            <person name="Negishi M."/>
            <person name="Ohta I."/>
            <person name="Ohta T."/>
            <person name="Okamoto M."/>
            <person name="Ono N."/>
            <person name="Saji S."/>
            <person name="Sakaguchi M."/>
            <person name="Sakai K."/>
            <person name="Shibata M."/>
            <person name="Shimokawa T."/>
            <person name="Song J."/>
            <person name="Takazaki Y."/>
            <person name="Terasawa K."/>
            <person name="Tsugane M."/>
            <person name="Tsuji K."/>
            <person name="Ueda S."/>
            <person name="Waki K."/>
            <person name="Yamagata H."/>
            <person name="Yamamoto M."/>
            <person name="Yamamoto S."/>
            <person name="Yamane H."/>
            <person name="Yoshiki S."/>
            <person name="Yoshihara R."/>
            <person name="Yukawa K."/>
            <person name="Zhong H."/>
            <person name="Yano M."/>
            <person name="Yuan Q."/>
            <person name="Ouyang S."/>
            <person name="Liu J."/>
            <person name="Jones K.M."/>
            <person name="Gansberger K."/>
            <person name="Moffat K."/>
            <person name="Hill J."/>
            <person name="Bera J."/>
            <person name="Fadrosh D."/>
            <person name="Jin S."/>
            <person name="Johri S."/>
            <person name="Kim M."/>
            <person name="Overton L."/>
            <person name="Reardon M."/>
            <person name="Tsitrin T."/>
            <person name="Vuong H."/>
            <person name="Weaver B."/>
            <person name="Ciecko A."/>
            <person name="Tallon L."/>
            <person name="Jackson J."/>
            <person name="Pai G."/>
            <person name="Aken S.V."/>
            <person name="Utterback T."/>
            <person name="Reidmuller S."/>
            <person name="Feldblyum T."/>
            <person name="Hsiao J."/>
            <person name="Zismann V."/>
            <person name="Iobst S."/>
            <person name="de Vazeille A.R."/>
            <person name="Buell C.R."/>
            <person name="Ying K."/>
            <person name="Li Y."/>
            <person name="Lu T."/>
            <person name="Huang Y."/>
            <person name="Zhao Q."/>
            <person name="Feng Q."/>
            <person name="Zhang L."/>
            <person name="Zhu J."/>
            <person name="Weng Q."/>
            <person name="Mu J."/>
            <person name="Lu Y."/>
            <person name="Fan D."/>
            <person name="Liu Y."/>
            <person name="Guan J."/>
            <person name="Zhang Y."/>
            <person name="Yu S."/>
            <person name="Liu X."/>
            <person name="Zhang Y."/>
            <person name="Hong G."/>
            <person name="Han B."/>
            <person name="Choisne N."/>
            <person name="Demange N."/>
            <person name="Orjeda G."/>
            <person name="Samain S."/>
            <person name="Cattolico L."/>
            <person name="Pelletier E."/>
            <person name="Couloux A."/>
            <person name="Segurens B."/>
            <person name="Wincker P."/>
            <person name="D'Hont A."/>
            <person name="Scarpelli C."/>
            <person name="Weissenbach J."/>
            <person name="Salanoubat M."/>
            <person name="Quetier F."/>
            <person name="Yu Y."/>
            <person name="Kim H.R."/>
            <person name="Rambo T."/>
            <person name="Currie J."/>
            <person name="Collura K."/>
            <person name="Luo M."/>
            <person name="Yang T."/>
            <person name="Ammiraju J.S.S."/>
            <person name="Engler F."/>
            <person name="Soderlund C."/>
            <person name="Wing R.A."/>
            <person name="Palmer L.E."/>
            <person name="de la Bastide M."/>
            <person name="Spiegel L."/>
            <person name="Nascimento L."/>
            <person name="Zutavern T."/>
            <person name="O'Shaughnessy A."/>
            <person name="Dike S."/>
            <person name="Dedhia N."/>
            <person name="Preston R."/>
            <person name="Balija V."/>
            <person name="McCombie W.R."/>
            <person name="Chow T."/>
            <person name="Chen H."/>
            <person name="Chung M."/>
            <person name="Chen C."/>
            <person name="Shaw J."/>
            <person name="Wu H."/>
            <person name="Hsiao K."/>
            <person name="Chao Y."/>
            <person name="Chu M."/>
            <person name="Cheng C."/>
            <person name="Hour A."/>
            <person name="Lee P."/>
            <person name="Lin S."/>
            <person name="Lin Y."/>
            <person name="Liou J."/>
            <person name="Liu S."/>
            <person name="Hsing Y."/>
            <person name="Raghuvanshi S."/>
            <person name="Mohanty A."/>
            <person name="Bharti A.K."/>
            <person name="Gaur A."/>
            <person name="Gupta V."/>
            <person name="Kumar D."/>
            <person name="Ravi V."/>
            <person name="Vij S."/>
            <person name="Kapur A."/>
            <person name="Khurana P."/>
            <person name="Khurana P."/>
            <person name="Khurana J.P."/>
            <person name="Tyagi A.K."/>
            <person name="Gaikwad K."/>
            <person name="Singh A."/>
            <person name="Dalal V."/>
            <person name="Srivastava S."/>
            <person name="Dixit A."/>
            <person name="Pal A.K."/>
            <person name="Ghazi I.A."/>
            <person name="Yadav M."/>
            <person name="Pandit A."/>
            <person name="Bhargava A."/>
            <person name="Sureshbabu K."/>
            <person name="Batra K."/>
            <person name="Sharma T.R."/>
            <person name="Mohapatra T."/>
            <person name="Singh N.K."/>
            <person name="Messing J."/>
            <person name="Nelson A.B."/>
            <person name="Fuks G."/>
            <person name="Kavchok S."/>
            <person name="Keizer G."/>
            <person name="Linton E."/>
            <person name="Llaca V."/>
            <person name="Song R."/>
            <person name="Tanyolac B."/>
            <person name="Young S."/>
            <person name="Ho-Il K."/>
            <person name="Hahn J.H."/>
            <person name="Sangsakoo G."/>
            <person name="Vanavichit A."/>
            <person name="de Mattos Luiz.A.T."/>
            <person name="Zimmer P.D."/>
            <person name="Malone G."/>
            <person name="Dellagostin O."/>
            <person name="de Oliveira A.C."/>
            <person name="Bevan M."/>
            <person name="Bancroft I."/>
            <person name="Minx P."/>
            <person name="Cordum H."/>
            <person name="Wilson R."/>
            <person name="Cheng Z."/>
            <person name="Jin W."/>
            <person name="Jiang J."/>
            <person name="Leong S.A."/>
            <person name="Iwama H."/>
            <person name="Gojobori T."/>
            <person name="Itoh T."/>
            <person name="Niimura Y."/>
            <person name="Fujii Y."/>
            <person name="Habara T."/>
            <person name="Sakai H."/>
            <person name="Sato Y."/>
            <person name="Wilson G."/>
            <person name="Kumar K."/>
            <person name="McCouch S."/>
            <person name="Juretic N."/>
            <person name="Hoen D."/>
            <person name="Wright S."/>
            <person name="Bruskiewich R."/>
            <person name="Bureau T."/>
            <person name="Miyao A."/>
            <person name="Hirochika H."/>
            <person name="Nishikawa T."/>
            <person name="Kadowaki K."/>
            <person name="Sugiura M."/>
            <person name="Burr B."/>
            <person name="Sasaki T."/>
        </authorList>
    </citation>
    <scope>NUCLEOTIDE SEQUENCE [LARGE SCALE GENOMIC DNA]</scope>
    <source>
        <strain evidence="4">cv. Nipponbare</strain>
    </source>
</reference>
<sequence length="377" mass="42368">MVLDVFGKVRKSLSDKSENTQKRFLPLLKFFGNSENQFRKSLIDTFTALQVAEAYLTHVAALYGMPKSIVSDRDKIFTSKFWQTLFKRFEIPLNLTTAYHPQSDGQTERVNQCLEMYLRCAVAAVPTKWCAWLSLAQYWYNTSYHSSLQCSPHRTLYGSEPTYGILPAVPVTESEDDVSDSSEADAVLKERDMFSALLKHHLARAQNRMKQMADVKCSDRAFQVGKSVLLKLQPYAYKSVVSRPFPKLAFKYFGPFEIEASVGSMTYRLKLPAGSLIHPVFHVSQLKKYVPKYSPVFSQLSSAAQLDIAELVPTAILDRHMVKKGNAAVFQVLVQWGTLPAALATWEDFDVVHTRFPSAVAWGQAPTQGGANVTTDV</sequence>
<feature type="domain" description="Integrase catalytic" evidence="1">
    <location>
        <begin position="1"/>
        <end position="160"/>
    </location>
</feature>
<dbReference type="Proteomes" id="UP000000763">
    <property type="component" value="Chromosome 3"/>
</dbReference>
<dbReference type="Gene3D" id="3.30.420.10">
    <property type="entry name" value="Ribonuclease H-like superfamily/Ribonuclease H"/>
    <property type="match status" value="1"/>
</dbReference>
<reference evidence="3" key="4">
    <citation type="submission" date="2006-01" db="EMBL/GenBank/DDBJ databases">
        <title>Oryza sativa chromosome 3 BAC OSJNBa0010E04 genomic sequence.</title>
        <authorList>
            <person name="Buell C.R."/>
            <person name="Yuan Q."/>
            <person name="Ouyang S."/>
            <person name="Liu J."/>
            <person name="Moffat K.S."/>
            <person name="Hill J.N."/>
            <person name="Gansberger K."/>
            <person name="Brenner M."/>
            <person name="Burgess S."/>
            <person name="Hance M."/>
            <person name="Shvartsbeyn M."/>
            <person name="Tsitrin T."/>
            <person name="Riggs F."/>
            <person name="Hsiao J."/>
            <person name="Zismann V."/>
            <person name="Blunt S."/>
            <person name="Pai G."/>
            <person name="VanAken S.E."/>
            <person name="Utterback T.R."/>
            <person name="Feldblyum T.V."/>
            <person name="Kalb E."/>
            <person name="Quackenbush J."/>
            <person name="Salzberg S.L."/>
            <person name="White O."/>
            <person name="Fraser C.M."/>
        </authorList>
    </citation>
    <scope>NUCLEOTIDE SEQUENCE</scope>
</reference>
<dbReference type="GO" id="GO:0015074">
    <property type="term" value="P:DNA integration"/>
    <property type="evidence" value="ECO:0007669"/>
    <property type="project" value="InterPro"/>
</dbReference>
<dbReference type="InterPro" id="IPR016197">
    <property type="entry name" value="Chromo-like_dom_sf"/>
</dbReference>
<dbReference type="PANTHER" id="PTHR37984:SF5">
    <property type="entry name" value="PROTEIN NYNRIN-LIKE"/>
    <property type="match status" value="1"/>
</dbReference>
<dbReference type="EMBL" id="AC091247">
    <property type="protein sequence ID" value="AAK82438.1"/>
    <property type="molecule type" value="Genomic_DNA"/>
</dbReference>
<dbReference type="InterPro" id="IPR012337">
    <property type="entry name" value="RNaseH-like_sf"/>
</dbReference>
<dbReference type="InterPro" id="IPR050951">
    <property type="entry name" value="Retrovirus_Pol_polyprotein"/>
</dbReference>
<evidence type="ECO:0000313" key="2">
    <source>
        <dbReference type="EMBL" id="AAK82438.1"/>
    </source>
</evidence>
<dbReference type="SUPFAM" id="SSF54160">
    <property type="entry name" value="Chromo domain-like"/>
    <property type="match status" value="1"/>
</dbReference>
<name>A0A5S6RA00_ORYSJ</name>
<proteinExistence type="predicted"/>
<dbReference type="Pfam" id="PF24626">
    <property type="entry name" value="SH3_Tf2-1"/>
    <property type="match status" value="1"/>
</dbReference>
<dbReference type="InterPro" id="IPR036397">
    <property type="entry name" value="RNaseH_sf"/>
</dbReference>
<evidence type="ECO:0000313" key="3">
    <source>
        <dbReference type="EMBL" id="AAL79741.1"/>
    </source>
</evidence>
<dbReference type="SUPFAM" id="SSF53098">
    <property type="entry name" value="Ribonuclease H-like"/>
    <property type="match status" value="1"/>
</dbReference>
<dbReference type="GO" id="GO:0003676">
    <property type="term" value="F:nucleic acid binding"/>
    <property type="evidence" value="ECO:0007669"/>
    <property type="project" value="InterPro"/>
</dbReference>
<protein>
    <submittedName>
        <fullName evidence="2">Polyprotein</fullName>
    </submittedName>
</protein>
<reference evidence="2" key="3">
    <citation type="submission" date="2006-01" db="EMBL/GenBank/DDBJ databases">
        <title>Oryza sativa chromosome 3 BAC OJ1111_B11 genomic sequence.</title>
        <authorList>
            <person name="Buell C.R."/>
            <person name="Yuan Q."/>
            <person name="Ouyang S."/>
            <person name="Moffat K.S."/>
            <person name="Hill J.N."/>
            <person name="Gansberger K."/>
            <person name="Brenner M."/>
            <person name="Burgess S."/>
            <person name="Hance M."/>
            <person name="Shvartsbeyn M."/>
            <person name="Tsitrin T."/>
            <person name="Riggs F."/>
            <person name="Hsiao J."/>
            <person name="Zismann V."/>
            <person name="Blunt S."/>
            <person name="Pai G."/>
            <person name="VanAken S.E."/>
            <person name="Utterback T.R."/>
            <person name="Feldblyum T.V."/>
            <person name="Kalb E."/>
            <person name="Quackenbush J."/>
            <person name="Salzberg S.L."/>
            <person name="White O."/>
            <person name="Fraser C.M."/>
        </authorList>
    </citation>
    <scope>NUCLEOTIDE SEQUENCE</scope>
</reference>
<evidence type="ECO:0000259" key="1">
    <source>
        <dbReference type="PROSITE" id="PS50994"/>
    </source>
</evidence>
<dbReference type="InterPro" id="IPR001584">
    <property type="entry name" value="Integrase_cat-core"/>
</dbReference>
<dbReference type="EMBL" id="AC096687">
    <property type="protein sequence ID" value="AAL79741.1"/>
    <property type="molecule type" value="Genomic_DNA"/>
</dbReference>
<dbReference type="PROSITE" id="PS50994">
    <property type="entry name" value="INTEGRASE"/>
    <property type="match status" value="1"/>
</dbReference>